<dbReference type="RefSeq" id="WP_394310380.1">
    <property type="nucleotide sequence ID" value="NZ_JBHGPK010000003.1"/>
</dbReference>
<feature type="domain" description="Glucose-methanol-choline oxidoreductase N-terminal" evidence="6">
    <location>
        <begin position="200"/>
        <end position="293"/>
    </location>
</feature>
<evidence type="ECO:0000256" key="2">
    <source>
        <dbReference type="ARBA" id="ARBA00010790"/>
    </source>
</evidence>
<dbReference type="Pfam" id="PF13450">
    <property type="entry name" value="NAD_binding_8"/>
    <property type="match status" value="1"/>
</dbReference>
<dbReference type="EMBL" id="JBHGPK010000003">
    <property type="protein sequence ID" value="MFC2250178.1"/>
    <property type="molecule type" value="Genomic_DNA"/>
</dbReference>
<evidence type="ECO:0000256" key="5">
    <source>
        <dbReference type="ARBA" id="ARBA00023002"/>
    </source>
</evidence>
<evidence type="ECO:0000259" key="6">
    <source>
        <dbReference type="Pfam" id="PF00732"/>
    </source>
</evidence>
<accession>A0ABV6ZDB5</accession>
<dbReference type="InterPro" id="IPR000172">
    <property type="entry name" value="GMC_OxRdtase_N"/>
</dbReference>
<proteinExistence type="inferred from homology"/>
<evidence type="ECO:0000256" key="4">
    <source>
        <dbReference type="ARBA" id="ARBA00022827"/>
    </source>
</evidence>
<evidence type="ECO:0000313" key="9">
    <source>
        <dbReference type="Proteomes" id="UP001595190"/>
    </source>
</evidence>
<feature type="domain" description="Glucose-methanol-choline oxidoreductase C-terminal" evidence="7">
    <location>
        <begin position="428"/>
        <end position="482"/>
    </location>
</feature>
<keyword evidence="3" id="KW-0285">Flavoprotein</keyword>
<dbReference type="Gene3D" id="3.50.50.60">
    <property type="entry name" value="FAD/NAD(P)-binding domain"/>
    <property type="match status" value="2"/>
</dbReference>
<keyword evidence="4" id="KW-0274">FAD</keyword>
<keyword evidence="5" id="KW-0560">Oxidoreductase</keyword>
<comment type="similarity">
    <text evidence="2">Belongs to the GMC oxidoreductase family.</text>
</comment>
<gene>
    <name evidence="8" type="ORF">ACETRX_11190</name>
</gene>
<protein>
    <submittedName>
        <fullName evidence="8">FAD-dependent oxidoreductase</fullName>
    </submittedName>
</protein>
<evidence type="ECO:0000259" key="7">
    <source>
        <dbReference type="Pfam" id="PF05199"/>
    </source>
</evidence>
<dbReference type="Pfam" id="PF05199">
    <property type="entry name" value="GMC_oxred_C"/>
    <property type="match status" value="1"/>
</dbReference>
<dbReference type="Pfam" id="PF00732">
    <property type="entry name" value="GMC_oxred_N"/>
    <property type="match status" value="1"/>
</dbReference>
<evidence type="ECO:0000256" key="1">
    <source>
        <dbReference type="ARBA" id="ARBA00001974"/>
    </source>
</evidence>
<comment type="cofactor">
    <cofactor evidence="1">
        <name>FAD</name>
        <dbReference type="ChEBI" id="CHEBI:57692"/>
    </cofactor>
</comment>
<organism evidence="8 9">
    <name type="scientific">Labrys neptuniae</name>
    <dbReference type="NCBI Taxonomy" id="376174"/>
    <lineage>
        <taxon>Bacteria</taxon>
        <taxon>Pseudomonadati</taxon>
        <taxon>Pseudomonadota</taxon>
        <taxon>Alphaproteobacteria</taxon>
        <taxon>Hyphomicrobiales</taxon>
        <taxon>Xanthobacteraceae</taxon>
        <taxon>Labrys</taxon>
    </lineage>
</organism>
<dbReference type="SUPFAM" id="SSF51905">
    <property type="entry name" value="FAD/NAD(P)-binding domain"/>
    <property type="match status" value="1"/>
</dbReference>
<dbReference type="PANTHER" id="PTHR42784">
    <property type="entry name" value="PYRANOSE 2-OXIDASE"/>
    <property type="match status" value="1"/>
</dbReference>
<name>A0ABV6ZDB5_9HYPH</name>
<dbReference type="InterPro" id="IPR036188">
    <property type="entry name" value="FAD/NAD-bd_sf"/>
</dbReference>
<sequence>MPSPDIVIIGAGMGGATIAHALAPSGAEILILDKGGQLPDRPENRDARAIFQRGFFRPEESWYDSDGNPFNPGNYYCNGGNSKFYGAVLLRYRAEDFDGIAHADGDAPAWPFRYGELAPHYDEAERLFKVRGRAGEDPTEPPRSGDFAFPPVPDERAIAEVRERLTRIGLKPFSLPLGVDIDTWLSHGRTPWDAFPDARTGKMDAETCALLPVLEHANVRLQNHCEVRRLIPAPDGRRIEAVEYLEGGELKRVTPRLVVLAAGAVRSAAILLASAPGGLANGSGLVGRHFMNHNLSAMIGVDPRFTNDSIYQKTFALNDFYLGDGKGGPPLGNVQLLGRVSGTILKSDLRKVPEFFLNAVARKTIDFLIMSEDLPDPASRVRLDGEKIVLEWRRSNMTAHEGLKVAMRQALKQAGFPIVLTHLFDRKTPSHQCGTIRIGTDPGQAPLDPFGRAFDHRNLFVADASTLVTSAAVNPSLTVAALSLRTAKHIRETELNR</sequence>
<dbReference type="PANTHER" id="PTHR42784:SF1">
    <property type="entry name" value="PYRANOSE 2-OXIDASE"/>
    <property type="match status" value="1"/>
</dbReference>
<reference evidence="8 9" key="1">
    <citation type="submission" date="2024-09" db="EMBL/GenBank/DDBJ databases">
        <title>Description of Labrys sedimenti sp. nov., isolated from a diclofenac-degrading enrichment culture, and genome-based reclassification of Labrys portucalensis as a later heterotypic synonym of Labrys neptuniae.</title>
        <authorList>
            <person name="Tancsics A."/>
            <person name="Csepanyi A."/>
        </authorList>
    </citation>
    <scope>NUCLEOTIDE SEQUENCE [LARGE SCALE GENOMIC DNA]</scope>
    <source>
        <strain evidence="8 9">LMG 23412</strain>
    </source>
</reference>
<evidence type="ECO:0000313" key="8">
    <source>
        <dbReference type="EMBL" id="MFC2250178.1"/>
    </source>
</evidence>
<dbReference type="Proteomes" id="UP001595190">
    <property type="component" value="Unassembled WGS sequence"/>
</dbReference>
<comment type="caution">
    <text evidence="8">The sequence shown here is derived from an EMBL/GenBank/DDBJ whole genome shotgun (WGS) entry which is preliminary data.</text>
</comment>
<dbReference type="InterPro" id="IPR007867">
    <property type="entry name" value="GMC_OxRtase_C"/>
</dbReference>
<evidence type="ECO:0000256" key="3">
    <source>
        <dbReference type="ARBA" id="ARBA00022630"/>
    </source>
</evidence>
<dbReference type="InterPro" id="IPR051473">
    <property type="entry name" value="P2Ox-like"/>
</dbReference>